<keyword evidence="2" id="KW-0285">Flavoprotein</keyword>
<evidence type="ECO:0000256" key="3">
    <source>
        <dbReference type="ARBA" id="ARBA00022827"/>
    </source>
</evidence>
<dbReference type="Proteomes" id="UP000095085">
    <property type="component" value="Unassembled WGS sequence"/>
</dbReference>
<dbReference type="SUPFAM" id="SSF51905">
    <property type="entry name" value="FAD/NAD(P)-binding domain"/>
    <property type="match status" value="1"/>
</dbReference>
<dbReference type="InterPro" id="IPR051209">
    <property type="entry name" value="FAD-bind_Monooxygenase_sf"/>
</dbReference>
<dbReference type="OrthoDB" id="74360at2759"/>
<gene>
    <name evidence="5" type="ORF">HYPBUDRAFT_155289</name>
</gene>
<dbReference type="GO" id="GO:0004499">
    <property type="term" value="F:N,N-dimethylaniline monooxygenase activity"/>
    <property type="evidence" value="ECO:0007669"/>
    <property type="project" value="InterPro"/>
</dbReference>
<accession>A0A1E4RSZ3</accession>
<dbReference type="EMBL" id="KV454538">
    <property type="protein sequence ID" value="ODV70380.1"/>
    <property type="molecule type" value="Genomic_DNA"/>
</dbReference>
<protein>
    <submittedName>
        <fullName evidence="5">FAD/NAD(P)-binding domain-containing protein</fullName>
    </submittedName>
</protein>
<keyword evidence="6" id="KW-1185">Reference proteome</keyword>
<evidence type="ECO:0000256" key="2">
    <source>
        <dbReference type="ARBA" id="ARBA00022630"/>
    </source>
</evidence>
<proteinExistence type="inferred from homology"/>
<dbReference type="InterPro" id="IPR020946">
    <property type="entry name" value="Flavin_mOase-like"/>
</dbReference>
<dbReference type="GO" id="GO:0050660">
    <property type="term" value="F:flavin adenine dinucleotide binding"/>
    <property type="evidence" value="ECO:0007669"/>
    <property type="project" value="InterPro"/>
</dbReference>
<sequence>MSVTELAHKSHTDPSQFRISYEDAVQVLGPDPSIPKDDTLPTLYSKSEIAIIGGGFSGMVAALTCNKMNTKQSRDFVIFDKHANFGGTWFANTYPGCASDIPALWYSFSQELNNNWSELRPPQYEMEEYMLQVAQKHGLERHSHFRTVITRAVYSDENSNWTVTARNLATGQRIVHTSKILISGQGQLVTPNQLKAKGLENFKGVYMHSAIWNHEVSFKNKKVVVVGNGCSAAQVVPELLRKYEVESIHQIARTKHYIMPPLPPITYLLYQLASYSRYTLYLMRLIVASVAECRWPLYKGDGILARMVRWVNTRKSVNYMKTAPEKYHHLLIPDYKVGCKRLIFDYRYIPSLHDPRMHLTGHEIDHITENSVVLSDGTELEADIIVACTGYNINKSLSTFELIGRNGVDARKVWNDDGITAYKTVMIRDCPNFFLIAGPNCATGHSSVELACENCAAYFERIAPKILSGAYKSVCVKTKAYYNWFNEIQGELKNAVFGTPFGGCYSWYASDSYNPTTYPYSQIFYWWDMRHPKWDDFDVETDPNYLSQDSKLKQS</sequence>
<evidence type="ECO:0000256" key="4">
    <source>
        <dbReference type="ARBA" id="ARBA00023002"/>
    </source>
</evidence>
<dbReference type="PANTHER" id="PTHR42877">
    <property type="entry name" value="L-ORNITHINE N(5)-MONOOXYGENASE-RELATED"/>
    <property type="match status" value="1"/>
</dbReference>
<dbReference type="InterPro" id="IPR036188">
    <property type="entry name" value="FAD/NAD-bd_sf"/>
</dbReference>
<keyword evidence="4" id="KW-0560">Oxidoreductase</keyword>
<dbReference type="GeneID" id="30996646"/>
<organism evidence="5 6">
    <name type="scientific">Hyphopichia burtonii NRRL Y-1933</name>
    <dbReference type="NCBI Taxonomy" id="984485"/>
    <lineage>
        <taxon>Eukaryota</taxon>
        <taxon>Fungi</taxon>
        <taxon>Dikarya</taxon>
        <taxon>Ascomycota</taxon>
        <taxon>Saccharomycotina</taxon>
        <taxon>Pichiomycetes</taxon>
        <taxon>Debaryomycetaceae</taxon>
        <taxon>Hyphopichia</taxon>
    </lineage>
</organism>
<dbReference type="GO" id="GO:0050661">
    <property type="term" value="F:NADP binding"/>
    <property type="evidence" value="ECO:0007669"/>
    <property type="project" value="InterPro"/>
</dbReference>
<evidence type="ECO:0000256" key="1">
    <source>
        <dbReference type="ARBA" id="ARBA00010139"/>
    </source>
</evidence>
<name>A0A1E4RSZ3_9ASCO</name>
<keyword evidence="3" id="KW-0274">FAD</keyword>
<evidence type="ECO:0000313" key="5">
    <source>
        <dbReference type="EMBL" id="ODV70380.1"/>
    </source>
</evidence>
<dbReference type="RefSeq" id="XP_020079447.1">
    <property type="nucleotide sequence ID" value="XM_020222097.1"/>
</dbReference>
<dbReference type="STRING" id="984485.A0A1E4RSZ3"/>
<reference evidence="6" key="1">
    <citation type="submission" date="2016-05" db="EMBL/GenBank/DDBJ databases">
        <title>Comparative genomics of biotechnologically important yeasts.</title>
        <authorList>
            <consortium name="DOE Joint Genome Institute"/>
            <person name="Riley R."/>
            <person name="Haridas S."/>
            <person name="Wolfe K.H."/>
            <person name="Lopes M.R."/>
            <person name="Hittinger C.T."/>
            <person name="Goker M."/>
            <person name="Salamov A."/>
            <person name="Wisecaver J."/>
            <person name="Long T.M."/>
            <person name="Aerts A.L."/>
            <person name="Barry K."/>
            <person name="Choi C."/>
            <person name="Clum A."/>
            <person name="Coughlan A.Y."/>
            <person name="Deshpande S."/>
            <person name="Douglass A.P."/>
            <person name="Hanson S.J."/>
            <person name="Klenk H.-P."/>
            <person name="Labutti K."/>
            <person name="Lapidus A."/>
            <person name="Lindquist E."/>
            <person name="Lipzen A."/>
            <person name="Meier-Kolthoff J.P."/>
            <person name="Ohm R.A."/>
            <person name="Otillar R.P."/>
            <person name="Pangilinan J."/>
            <person name="Peng Y."/>
            <person name="Rokas A."/>
            <person name="Rosa C.A."/>
            <person name="Scheuner C."/>
            <person name="Sibirny A.A."/>
            <person name="Slot J.C."/>
            <person name="Stielow J.B."/>
            <person name="Sun H."/>
            <person name="Kurtzman C.P."/>
            <person name="Blackwell M."/>
            <person name="Grigoriev I.V."/>
            <person name="Jeffries T.W."/>
        </authorList>
    </citation>
    <scope>NUCLEOTIDE SEQUENCE [LARGE SCALE GENOMIC DNA]</scope>
    <source>
        <strain evidence="6">NRRL Y-1933</strain>
    </source>
</reference>
<dbReference type="PANTHER" id="PTHR42877:SF5">
    <property type="entry name" value="L-ORNITHINE N(5)-MONOOXYGENASE-RELATED"/>
    <property type="match status" value="1"/>
</dbReference>
<evidence type="ECO:0000313" key="6">
    <source>
        <dbReference type="Proteomes" id="UP000095085"/>
    </source>
</evidence>
<dbReference type="AlphaFoldDB" id="A0A1E4RSZ3"/>
<dbReference type="Pfam" id="PF00743">
    <property type="entry name" value="FMO-like"/>
    <property type="match status" value="1"/>
</dbReference>
<dbReference type="Gene3D" id="3.50.50.60">
    <property type="entry name" value="FAD/NAD(P)-binding domain"/>
    <property type="match status" value="2"/>
</dbReference>
<comment type="similarity">
    <text evidence="1">Belongs to the FAD-binding monooxygenase family.</text>
</comment>